<organism evidence="1">
    <name type="scientific">marine metagenome</name>
    <dbReference type="NCBI Taxonomy" id="408172"/>
    <lineage>
        <taxon>unclassified sequences</taxon>
        <taxon>metagenomes</taxon>
        <taxon>ecological metagenomes</taxon>
    </lineage>
</organism>
<sequence>MFVTNFFVLKSLLLDYSGTFTYREE</sequence>
<accession>A0A381S993</accession>
<name>A0A381S993_9ZZZZ</name>
<dbReference type="AlphaFoldDB" id="A0A381S993"/>
<protein>
    <submittedName>
        <fullName evidence="1">Uncharacterized protein</fullName>
    </submittedName>
</protein>
<gene>
    <name evidence="1" type="ORF">METZ01_LOCUS52923</name>
</gene>
<evidence type="ECO:0000313" key="1">
    <source>
        <dbReference type="EMBL" id="SVA00069.1"/>
    </source>
</evidence>
<proteinExistence type="predicted"/>
<reference evidence="1" key="1">
    <citation type="submission" date="2018-05" db="EMBL/GenBank/DDBJ databases">
        <authorList>
            <person name="Lanie J.A."/>
            <person name="Ng W.-L."/>
            <person name="Kazmierczak K.M."/>
            <person name="Andrzejewski T.M."/>
            <person name="Davidsen T.M."/>
            <person name="Wayne K.J."/>
            <person name="Tettelin H."/>
            <person name="Glass J.I."/>
            <person name="Rusch D."/>
            <person name="Podicherti R."/>
            <person name="Tsui H.-C.T."/>
            <person name="Winkler M.E."/>
        </authorList>
    </citation>
    <scope>NUCLEOTIDE SEQUENCE</scope>
</reference>
<dbReference type="EMBL" id="UINC01002764">
    <property type="protein sequence ID" value="SVA00069.1"/>
    <property type="molecule type" value="Genomic_DNA"/>
</dbReference>